<dbReference type="InterPro" id="IPR001387">
    <property type="entry name" value="Cro/C1-type_HTH"/>
</dbReference>
<proteinExistence type="predicted"/>
<dbReference type="SUPFAM" id="SSF47413">
    <property type="entry name" value="lambda repressor-like DNA-binding domains"/>
    <property type="match status" value="1"/>
</dbReference>
<dbReference type="PROSITE" id="PS50943">
    <property type="entry name" value="HTH_CROC1"/>
    <property type="match status" value="1"/>
</dbReference>
<evidence type="ECO:0000313" key="3">
    <source>
        <dbReference type="Proteomes" id="UP000657177"/>
    </source>
</evidence>
<accession>A0A8J6LJN9</accession>
<dbReference type="RefSeq" id="WP_181340438.1">
    <property type="nucleotide sequence ID" value="NZ_JAAKDE010000031.1"/>
</dbReference>
<dbReference type="SMART" id="SM00530">
    <property type="entry name" value="HTH_XRE"/>
    <property type="match status" value="1"/>
</dbReference>
<organism evidence="2 3">
    <name type="scientific">Capillibacterium thermochitinicola</name>
    <dbReference type="NCBI Taxonomy" id="2699427"/>
    <lineage>
        <taxon>Bacteria</taxon>
        <taxon>Bacillati</taxon>
        <taxon>Bacillota</taxon>
        <taxon>Capillibacterium</taxon>
    </lineage>
</organism>
<gene>
    <name evidence="2" type="ORF">G5B42_10550</name>
</gene>
<evidence type="ECO:0000313" key="2">
    <source>
        <dbReference type="EMBL" id="MBA2133970.1"/>
    </source>
</evidence>
<name>A0A8J6LJN9_9FIRM</name>
<comment type="caution">
    <text evidence="2">The sequence shown here is derived from an EMBL/GenBank/DDBJ whole genome shotgun (WGS) entry which is preliminary data.</text>
</comment>
<evidence type="ECO:0000259" key="1">
    <source>
        <dbReference type="PROSITE" id="PS50943"/>
    </source>
</evidence>
<dbReference type="EMBL" id="JAAKDE010000031">
    <property type="protein sequence ID" value="MBA2133970.1"/>
    <property type="molecule type" value="Genomic_DNA"/>
</dbReference>
<dbReference type="Gene3D" id="1.10.260.40">
    <property type="entry name" value="lambda repressor-like DNA-binding domains"/>
    <property type="match status" value="1"/>
</dbReference>
<dbReference type="AlphaFoldDB" id="A0A8J6LJN9"/>
<protein>
    <submittedName>
        <fullName evidence="2">Helix-turn-helix transcriptional regulator</fullName>
    </submittedName>
</protein>
<reference evidence="2" key="1">
    <citation type="submission" date="2020-06" db="EMBL/GenBank/DDBJ databases">
        <title>Novel chitinolytic bacterium.</title>
        <authorList>
            <person name="Ungkulpasvich U."/>
            <person name="Kosugi A."/>
            <person name="Uke A."/>
        </authorList>
    </citation>
    <scope>NUCLEOTIDE SEQUENCE</scope>
    <source>
        <strain evidence="2">UUS1-1</strain>
    </source>
</reference>
<feature type="domain" description="HTH cro/C1-type" evidence="1">
    <location>
        <begin position="10"/>
        <end position="64"/>
    </location>
</feature>
<sequence>MKNTTPGDRLRQLRKHLNLTQLAFSEEIGMTHGNLSKIEKNQIAMTKAFLKALKLRFSCNPHWIETGKGEMFISPEEYIADGIKYLGIPKYGEGLLKVLNDPQFAELRSMIMIGEKATGEIDPELMSYLCYILNKWQQGDEDIRGWLKIQLDSQKRGSE</sequence>
<dbReference type="GO" id="GO:0003677">
    <property type="term" value="F:DNA binding"/>
    <property type="evidence" value="ECO:0007669"/>
    <property type="project" value="InterPro"/>
</dbReference>
<dbReference type="Pfam" id="PF12844">
    <property type="entry name" value="HTH_19"/>
    <property type="match status" value="1"/>
</dbReference>
<dbReference type="InterPro" id="IPR010982">
    <property type="entry name" value="Lambda_DNA-bd_dom_sf"/>
</dbReference>
<keyword evidence="3" id="KW-1185">Reference proteome</keyword>
<dbReference type="CDD" id="cd00093">
    <property type="entry name" value="HTH_XRE"/>
    <property type="match status" value="1"/>
</dbReference>
<dbReference type="Proteomes" id="UP000657177">
    <property type="component" value="Unassembled WGS sequence"/>
</dbReference>